<dbReference type="Gene3D" id="3.40.50.300">
    <property type="entry name" value="P-loop containing nucleotide triphosphate hydrolases"/>
    <property type="match status" value="1"/>
</dbReference>
<dbReference type="PIRSF" id="PIRSF037677">
    <property type="entry name" value="DNA_mis_repair_Msh6"/>
    <property type="match status" value="1"/>
</dbReference>
<dbReference type="GO" id="GO:0005524">
    <property type="term" value="F:ATP binding"/>
    <property type="evidence" value="ECO:0007669"/>
    <property type="project" value="UniProtKB-KW"/>
</dbReference>
<keyword evidence="9" id="KW-1185">Reference proteome</keyword>
<name>A0A9P6H0G9_9MICR</name>
<evidence type="ECO:0000256" key="3">
    <source>
        <dbReference type="ARBA" id="ARBA00022763"/>
    </source>
</evidence>
<dbReference type="GO" id="GO:0006298">
    <property type="term" value="P:mismatch repair"/>
    <property type="evidence" value="ECO:0007669"/>
    <property type="project" value="InterPro"/>
</dbReference>
<dbReference type="InterPro" id="IPR017261">
    <property type="entry name" value="DNA_mismatch_repair_MutS/MSH"/>
</dbReference>
<dbReference type="InterPro" id="IPR007695">
    <property type="entry name" value="DNA_mismatch_repair_MutS-lik_N"/>
</dbReference>
<reference evidence="8 9" key="1">
    <citation type="journal article" date="2020" name="Genome Biol. Evol.">
        <title>Comparative genomics of strictly vertically transmitted, feminizing microsporidia endosymbionts of amphipod crustaceans.</title>
        <authorList>
            <person name="Cormier A."/>
            <person name="Chebbi M.A."/>
            <person name="Giraud I."/>
            <person name="Wattier R."/>
            <person name="Teixeira M."/>
            <person name="Gilbert C."/>
            <person name="Rigaud T."/>
            <person name="Cordaux R."/>
        </authorList>
    </citation>
    <scope>NUCLEOTIDE SEQUENCE [LARGE SCALE GENOMIC DNA]</scope>
    <source>
        <strain evidence="8 9">Ou3-Ou53</strain>
    </source>
</reference>
<proteinExistence type="inferred from homology"/>
<evidence type="ECO:0000256" key="5">
    <source>
        <dbReference type="ARBA" id="ARBA00023125"/>
    </source>
</evidence>
<dbReference type="InterPro" id="IPR016151">
    <property type="entry name" value="DNA_mismatch_repair_MutS_N"/>
</dbReference>
<evidence type="ECO:0000313" key="9">
    <source>
        <dbReference type="Proteomes" id="UP000740883"/>
    </source>
</evidence>
<dbReference type="AlphaFoldDB" id="A0A9P6H0G9"/>
<dbReference type="InterPro" id="IPR036187">
    <property type="entry name" value="DNA_mismatch_repair_MutS_sf"/>
</dbReference>
<keyword evidence="3" id="KW-0227">DNA damage</keyword>
<dbReference type="Pfam" id="PF05192">
    <property type="entry name" value="MutS_III"/>
    <property type="match status" value="1"/>
</dbReference>
<feature type="compositionally biased region" description="Basic and acidic residues" evidence="6">
    <location>
        <begin position="13"/>
        <end position="32"/>
    </location>
</feature>
<dbReference type="GO" id="GO:0032301">
    <property type="term" value="C:MutSalpha complex"/>
    <property type="evidence" value="ECO:0007669"/>
    <property type="project" value="TreeGrafter"/>
</dbReference>
<dbReference type="PANTHER" id="PTHR11361">
    <property type="entry name" value="DNA MISMATCH REPAIR PROTEIN MUTS FAMILY MEMBER"/>
    <property type="match status" value="1"/>
</dbReference>
<dbReference type="OrthoDB" id="10252754at2759"/>
<dbReference type="SUPFAM" id="SSF48334">
    <property type="entry name" value="DNA repair protein MutS, domain III"/>
    <property type="match status" value="1"/>
</dbReference>
<feature type="region of interest" description="Disordered" evidence="6">
    <location>
        <begin position="1"/>
        <end position="32"/>
    </location>
</feature>
<evidence type="ECO:0000313" key="8">
    <source>
        <dbReference type="EMBL" id="KAF9762263.1"/>
    </source>
</evidence>
<keyword evidence="4" id="KW-0067">ATP-binding</keyword>
<dbReference type="InterPro" id="IPR007696">
    <property type="entry name" value="DNA_mismatch_repair_MutS_core"/>
</dbReference>
<keyword evidence="5" id="KW-0238">DNA-binding</keyword>
<dbReference type="PANTHER" id="PTHR11361:SF148">
    <property type="entry name" value="DNA MISMATCH REPAIR PROTEIN MSH6"/>
    <property type="match status" value="1"/>
</dbReference>
<dbReference type="EMBL" id="SBJO01000194">
    <property type="protein sequence ID" value="KAF9762263.1"/>
    <property type="molecule type" value="Genomic_DNA"/>
</dbReference>
<protein>
    <submittedName>
        <fullName evidence="8">DNA mismatch repair protein Msh6</fullName>
    </submittedName>
</protein>
<dbReference type="GO" id="GO:0030983">
    <property type="term" value="F:mismatched DNA binding"/>
    <property type="evidence" value="ECO:0007669"/>
    <property type="project" value="InterPro"/>
</dbReference>
<dbReference type="GO" id="GO:0140664">
    <property type="term" value="F:ATP-dependent DNA damage sensor activity"/>
    <property type="evidence" value="ECO:0007669"/>
    <property type="project" value="InterPro"/>
</dbReference>
<dbReference type="SUPFAM" id="SSF55271">
    <property type="entry name" value="DNA repair protein MutS, domain I"/>
    <property type="match status" value="1"/>
</dbReference>
<gene>
    <name evidence="8" type="primary">msh6</name>
    <name evidence="8" type="ORF">NGRA_2133</name>
</gene>
<dbReference type="Pfam" id="PF05190">
    <property type="entry name" value="MutS_IV"/>
    <property type="match status" value="1"/>
</dbReference>
<keyword evidence="2" id="KW-0547">Nucleotide-binding</keyword>
<dbReference type="Proteomes" id="UP000740883">
    <property type="component" value="Unassembled WGS sequence"/>
</dbReference>
<comment type="caution">
    <text evidence="8">The sequence shown here is derived from an EMBL/GenBank/DDBJ whole genome shotgun (WGS) entry which is preliminary data.</text>
</comment>
<evidence type="ECO:0000256" key="2">
    <source>
        <dbReference type="ARBA" id="ARBA00022741"/>
    </source>
</evidence>
<dbReference type="SMART" id="SM00533">
    <property type="entry name" value="MUTSd"/>
    <property type="match status" value="1"/>
</dbReference>
<evidence type="ECO:0000256" key="4">
    <source>
        <dbReference type="ARBA" id="ARBA00022840"/>
    </source>
</evidence>
<dbReference type="Gene3D" id="1.10.1420.10">
    <property type="match status" value="2"/>
</dbReference>
<accession>A0A9P6H0G9</accession>
<dbReference type="InterPro" id="IPR000432">
    <property type="entry name" value="DNA_mismatch_repair_MutS_C"/>
</dbReference>
<dbReference type="Gene3D" id="3.40.1170.10">
    <property type="entry name" value="DNA repair protein MutS, domain I"/>
    <property type="match status" value="1"/>
</dbReference>
<sequence>MKKNLLDYFKSSPDTKSKSSPDIKLESSTQEKEMLVDATQCTMTSTKENKTNIEVSIESSFISEMEKDWPSDQIPNKHEIESEKTCTKKIPNKHEIESDKTCTKKIPNKHEIESEKTCTKKIKNEESIKNTKQNENKQENKKDEKKKNENRYSFLVEVKDKFGRSKDEEEYDRSTLFISEADLSSLTPFERQFWEIKKDYFDTVVFFKKGKFYELYEEDADISAKLFNMKITERVNMRMTGFPESSYDEWASKFLEAGYKIARVEQSENAIGKQIREKSGAKKDKIINRELKEVITQGTIYDSNHLKTKYSTYLCAIRRNLECGNEECKSDRSGNHFSIVLYDASISTMHASTFCDDQFHTTLRGFFLKYPIMEYLNDRKYDFGSAWIRPEKHRVVSEHSKHFNDEEYECFCMIYNYLTYLKREDSLRDIKVVPLEGMGGSMKLETSTIVNMELFETKENKKTLFNAINNCSTPGGERLLRNWLLHPLGDYSEIQKRQNIVKIFNKFNLEGLVSELKTLGDVERAFSKLSKEKVSLKDLNNYLGMVKKMVDIYNELETVFNSKSTERINIKKFSDMGDYEGRPAVSFDIKSDLDVSLKSFLDKYRITKDEILPGKNNVDELQGLLEDKENLTKEFKDFLELQKQVLSCKSLNYKSIGKEIFQIEVPKEGVQIPEGWFLVSTTKSTNRFYTKEIKEKIQRYVEIEEKIFQSQGNLLKRAIAVLLEDSKLFEVAIRDISQVDCLVSFTLFSLKNDCCVPVVGEKIEFKGLRNPIYTNYIPNDYEERNRIVVLTGSNMSGKSTFMRSVCLNIILFQMGMCVCAEYFSSPLFDRLFTRIGASDNLSRGESTFMVELSEISTVLRFATEKSFVLVDELGRGTSVKDGKSIAKAVVEKLQEMQCRVLFSTHYHCLIRDAALCYMDSKIVNNDLIFLYKLKEGECKDSNGIYVAKLAGVPNEIIKQAWINRERLLKNN</sequence>
<feature type="region of interest" description="Disordered" evidence="6">
    <location>
        <begin position="64"/>
        <end position="85"/>
    </location>
</feature>
<dbReference type="Pfam" id="PF00488">
    <property type="entry name" value="MutS_V"/>
    <property type="match status" value="1"/>
</dbReference>
<dbReference type="InterPro" id="IPR027417">
    <property type="entry name" value="P-loop_NTPase"/>
</dbReference>
<evidence type="ECO:0000256" key="6">
    <source>
        <dbReference type="SAM" id="MobiDB-lite"/>
    </source>
</evidence>
<organism evidence="8 9">
    <name type="scientific">Nosema granulosis</name>
    <dbReference type="NCBI Taxonomy" id="83296"/>
    <lineage>
        <taxon>Eukaryota</taxon>
        <taxon>Fungi</taxon>
        <taxon>Fungi incertae sedis</taxon>
        <taxon>Microsporidia</taxon>
        <taxon>Nosematidae</taxon>
        <taxon>Nosema</taxon>
    </lineage>
</organism>
<dbReference type="InterPro" id="IPR045076">
    <property type="entry name" value="MutS"/>
</dbReference>
<dbReference type="PROSITE" id="PS00486">
    <property type="entry name" value="DNA_MISMATCH_REPAIR_2"/>
    <property type="match status" value="1"/>
</dbReference>
<feature type="domain" description="DNA mismatch repair proteins mutS family" evidence="7">
    <location>
        <begin position="866"/>
        <end position="882"/>
    </location>
</feature>
<evidence type="ECO:0000259" key="7">
    <source>
        <dbReference type="PROSITE" id="PS00486"/>
    </source>
</evidence>
<dbReference type="SUPFAM" id="SSF52540">
    <property type="entry name" value="P-loop containing nucleoside triphosphate hydrolases"/>
    <property type="match status" value="1"/>
</dbReference>
<dbReference type="InterPro" id="IPR007861">
    <property type="entry name" value="DNA_mismatch_repair_MutS_clamp"/>
</dbReference>
<dbReference type="Pfam" id="PF01624">
    <property type="entry name" value="MutS_I"/>
    <property type="match status" value="1"/>
</dbReference>
<dbReference type="SMART" id="SM00534">
    <property type="entry name" value="MUTSac"/>
    <property type="match status" value="1"/>
</dbReference>
<evidence type="ECO:0000256" key="1">
    <source>
        <dbReference type="ARBA" id="ARBA00006271"/>
    </source>
</evidence>
<comment type="similarity">
    <text evidence="1">Belongs to the DNA mismatch repair MutS family.</text>
</comment>